<dbReference type="PROSITE" id="PS50089">
    <property type="entry name" value="ZF_RING_2"/>
    <property type="match status" value="1"/>
</dbReference>
<dbReference type="GO" id="GO:0008270">
    <property type="term" value="F:zinc ion binding"/>
    <property type="evidence" value="ECO:0007669"/>
    <property type="project" value="UniProtKB-KW"/>
</dbReference>
<evidence type="ECO:0000313" key="6">
    <source>
        <dbReference type="Proteomes" id="UP000070089"/>
    </source>
</evidence>
<evidence type="ECO:0000313" key="5">
    <source>
        <dbReference type="EMBL" id="KWX13313.1"/>
    </source>
</evidence>
<dbReference type="EMBL" id="JXTI01000074">
    <property type="protein sequence ID" value="KWX13313.1"/>
    <property type="molecule type" value="Genomic_DNA"/>
</dbReference>
<keyword evidence="2" id="KW-0479">Metal-binding</keyword>
<feature type="repeat" description="ANK" evidence="1">
    <location>
        <begin position="145"/>
        <end position="177"/>
    </location>
</feature>
<dbReference type="Pfam" id="PF13920">
    <property type="entry name" value="zf-C3HC4_3"/>
    <property type="match status" value="1"/>
</dbReference>
<dbReference type="VEuPathDB" id="GiardiaDB:QR46_2691"/>
<feature type="domain" description="RING-type" evidence="4">
    <location>
        <begin position="410"/>
        <end position="448"/>
    </location>
</feature>
<dbReference type="PANTHER" id="PTHR24184">
    <property type="entry name" value="SI:CH211-189E2.2"/>
    <property type="match status" value="1"/>
</dbReference>
<name>A0A132NT93_GIAIN</name>
<keyword evidence="1" id="KW-0040">ANK repeat</keyword>
<evidence type="ECO:0000259" key="4">
    <source>
        <dbReference type="PROSITE" id="PS50089"/>
    </source>
</evidence>
<gene>
    <name evidence="5" type="ORF">QR46_2691</name>
</gene>
<dbReference type="SMART" id="SM00248">
    <property type="entry name" value="ANK"/>
    <property type="match status" value="7"/>
</dbReference>
<keyword evidence="2" id="KW-0863">Zinc-finger</keyword>
<comment type="caution">
    <text evidence="5">The sequence shown here is derived from an EMBL/GenBank/DDBJ whole genome shotgun (WGS) entry which is preliminary data.</text>
</comment>
<dbReference type="PROSITE" id="PS50088">
    <property type="entry name" value="ANK_REPEAT"/>
    <property type="match status" value="1"/>
</dbReference>
<organism evidence="5 6">
    <name type="scientific">Giardia duodenalis assemblage B</name>
    <dbReference type="NCBI Taxonomy" id="1394984"/>
    <lineage>
        <taxon>Eukaryota</taxon>
        <taxon>Metamonada</taxon>
        <taxon>Diplomonadida</taxon>
        <taxon>Hexamitidae</taxon>
        <taxon>Giardiinae</taxon>
        <taxon>Giardia</taxon>
    </lineage>
</organism>
<reference evidence="5 6" key="1">
    <citation type="journal article" date="2015" name="Mol. Biochem. Parasitol.">
        <title>Identification of polymorphic genes for use in assemblage B genotyping assays through comparative genomics of multiple assemblage B Giardia duodenalis isolates.</title>
        <authorList>
            <person name="Wielinga C."/>
            <person name="Thompson R.C."/>
            <person name="Monis P."/>
            <person name="Ryan U."/>
        </authorList>
    </citation>
    <scope>NUCLEOTIDE SEQUENCE [LARGE SCALE GENOMIC DNA]</scope>
    <source>
        <strain evidence="5 6">BAH15c1</strain>
    </source>
</reference>
<evidence type="ECO:0000256" key="2">
    <source>
        <dbReference type="PROSITE-ProRule" id="PRU00175"/>
    </source>
</evidence>
<dbReference type="InterPro" id="IPR001841">
    <property type="entry name" value="Znf_RING"/>
</dbReference>
<dbReference type="Proteomes" id="UP000070089">
    <property type="component" value="Unassembled WGS sequence"/>
</dbReference>
<dbReference type="Gene3D" id="1.25.40.20">
    <property type="entry name" value="Ankyrin repeat-containing domain"/>
    <property type="match status" value="2"/>
</dbReference>
<dbReference type="InterPro" id="IPR013083">
    <property type="entry name" value="Znf_RING/FYVE/PHD"/>
</dbReference>
<dbReference type="Gene3D" id="3.30.40.10">
    <property type="entry name" value="Zinc/RING finger domain, C3HC4 (zinc finger)"/>
    <property type="match status" value="1"/>
</dbReference>
<protein>
    <submittedName>
        <fullName evidence="5">Protein 21.1</fullName>
    </submittedName>
</protein>
<dbReference type="SUPFAM" id="SSF48403">
    <property type="entry name" value="Ankyrin repeat"/>
    <property type="match status" value="1"/>
</dbReference>
<proteinExistence type="predicted"/>
<keyword evidence="2" id="KW-0862">Zinc</keyword>
<dbReference type="InterPro" id="IPR002110">
    <property type="entry name" value="Ankyrin_rpt"/>
</dbReference>
<dbReference type="InterPro" id="IPR036770">
    <property type="entry name" value="Ankyrin_rpt-contain_sf"/>
</dbReference>
<evidence type="ECO:0000256" key="1">
    <source>
        <dbReference type="PROSITE-ProRule" id="PRU00023"/>
    </source>
</evidence>
<dbReference type="Pfam" id="PF12796">
    <property type="entry name" value="Ank_2"/>
    <property type="match status" value="2"/>
</dbReference>
<evidence type="ECO:0000256" key="3">
    <source>
        <dbReference type="SAM" id="MobiDB-lite"/>
    </source>
</evidence>
<dbReference type="PANTHER" id="PTHR24184:SF11">
    <property type="entry name" value="ANKYRIN REPEAT AND SOCS BOX CONTAINING 3"/>
    <property type="match status" value="1"/>
</dbReference>
<dbReference type="OrthoDB" id="194358at2759"/>
<dbReference type="AlphaFoldDB" id="A0A132NT93"/>
<dbReference type="Pfam" id="PF00023">
    <property type="entry name" value="Ank"/>
    <property type="match status" value="1"/>
</dbReference>
<feature type="region of interest" description="Disordered" evidence="3">
    <location>
        <begin position="1"/>
        <end position="23"/>
    </location>
</feature>
<sequence>METHRDATARGPSSTGSKIGKSTALMQAVKERRIEAVYSLAERECGCLDEKGDTALILAASSGNCDAVFILTPLEAGVRGPGRQTALMHLSSLGCPPQLLKQLIHAEARLTDDRGWTALMFAALWGHIEVVSHLADLEAGMQDQDGMTALMYAASKKRLDVVEYLLIHHARKEAGRQNNLGRTALMIAATLNGAESCMIVQKLVAKEAKIKDRDGLTALMLAARCGNESNIDTLIHLSNLEAKMQDSSGRTALIHACLHGSGIALEVLARNEVGLLDKHGCCALNYCIEDYKVTFYPYLVPELDIISRRNPYKQLFSRRTLLIDLVFLSSHYKIASILRRWLHAIVVKLGDTINFDMSIKSNVLDLSIYTFIELLFNYYVDCEPITISDLLHSYDALLDVALETHLHTMCSICLDFPASVIYRPCRHMVVCTQCYKRSEQLRSKCVICMSSVSDAVVVSLFECK</sequence>
<accession>A0A132NT93</accession>